<dbReference type="Proteomes" id="UP000186817">
    <property type="component" value="Unassembled WGS sequence"/>
</dbReference>
<protein>
    <submittedName>
        <fullName evidence="2">Uncharacterized protein</fullName>
    </submittedName>
</protein>
<feature type="region of interest" description="Disordered" evidence="1">
    <location>
        <begin position="1"/>
        <end position="143"/>
    </location>
</feature>
<comment type="caution">
    <text evidence="2">The sequence shown here is derived from an EMBL/GenBank/DDBJ whole genome shotgun (WGS) entry which is preliminary data.</text>
</comment>
<dbReference type="OrthoDB" id="10350550at2759"/>
<keyword evidence="3" id="KW-1185">Reference proteome</keyword>
<gene>
    <name evidence="2" type="ORF">AK812_SmicGene965</name>
</gene>
<dbReference type="AlphaFoldDB" id="A0A1Q9F542"/>
<evidence type="ECO:0000256" key="1">
    <source>
        <dbReference type="SAM" id="MobiDB-lite"/>
    </source>
</evidence>
<feature type="compositionally biased region" description="Polar residues" evidence="1">
    <location>
        <begin position="118"/>
        <end position="134"/>
    </location>
</feature>
<feature type="compositionally biased region" description="Basic residues" evidence="1">
    <location>
        <begin position="41"/>
        <end position="51"/>
    </location>
</feature>
<sequence length="170" mass="18436">MGCATSQPAQGCTGRPSHSAVKPRGHRIVDAGSERESARCPKARAKSRAALKKLCEVLPPDIRGPAPRPPPDRGDSRSPASNTQQTSAMRAHPLFGPDLGDDDPDSRIDVDELEQSAGVYSSMDSSAWKTSATHSGPVPPDRRLHERHMLKMDRLWEDALAFRPSDDVHG</sequence>
<accession>A0A1Q9F542</accession>
<feature type="compositionally biased region" description="Basic and acidic residues" evidence="1">
    <location>
        <begin position="27"/>
        <end position="39"/>
    </location>
</feature>
<dbReference type="EMBL" id="LSRX01000010">
    <property type="protein sequence ID" value="OLQ14815.1"/>
    <property type="molecule type" value="Genomic_DNA"/>
</dbReference>
<evidence type="ECO:0000313" key="2">
    <source>
        <dbReference type="EMBL" id="OLQ14815.1"/>
    </source>
</evidence>
<name>A0A1Q9F542_SYMMI</name>
<proteinExistence type="predicted"/>
<feature type="compositionally biased region" description="Polar residues" evidence="1">
    <location>
        <begin position="1"/>
        <end position="10"/>
    </location>
</feature>
<evidence type="ECO:0000313" key="3">
    <source>
        <dbReference type="Proteomes" id="UP000186817"/>
    </source>
</evidence>
<organism evidence="2 3">
    <name type="scientific">Symbiodinium microadriaticum</name>
    <name type="common">Dinoflagellate</name>
    <name type="synonym">Zooxanthella microadriatica</name>
    <dbReference type="NCBI Taxonomy" id="2951"/>
    <lineage>
        <taxon>Eukaryota</taxon>
        <taxon>Sar</taxon>
        <taxon>Alveolata</taxon>
        <taxon>Dinophyceae</taxon>
        <taxon>Suessiales</taxon>
        <taxon>Symbiodiniaceae</taxon>
        <taxon>Symbiodinium</taxon>
    </lineage>
</organism>
<reference evidence="2 3" key="1">
    <citation type="submission" date="2016-02" db="EMBL/GenBank/DDBJ databases">
        <title>Genome analysis of coral dinoflagellate symbionts highlights evolutionary adaptations to a symbiotic lifestyle.</title>
        <authorList>
            <person name="Aranda M."/>
            <person name="Li Y."/>
            <person name="Liew Y.J."/>
            <person name="Baumgarten S."/>
            <person name="Simakov O."/>
            <person name="Wilson M."/>
            <person name="Piel J."/>
            <person name="Ashoor H."/>
            <person name="Bougouffa S."/>
            <person name="Bajic V.B."/>
            <person name="Ryu T."/>
            <person name="Ravasi T."/>
            <person name="Bayer T."/>
            <person name="Micklem G."/>
            <person name="Kim H."/>
            <person name="Bhak J."/>
            <person name="Lajeunesse T.C."/>
            <person name="Voolstra C.R."/>
        </authorList>
    </citation>
    <scope>NUCLEOTIDE SEQUENCE [LARGE SCALE GENOMIC DNA]</scope>
    <source>
        <strain evidence="2 3">CCMP2467</strain>
    </source>
</reference>